<dbReference type="GO" id="GO:0016208">
    <property type="term" value="F:AMP binding"/>
    <property type="evidence" value="ECO:0007669"/>
    <property type="project" value="TreeGrafter"/>
</dbReference>
<dbReference type="GO" id="GO:0061621">
    <property type="term" value="P:canonical glycolysis"/>
    <property type="evidence" value="ECO:0007669"/>
    <property type="project" value="TreeGrafter"/>
</dbReference>
<evidence type="ECO:0000256" key="3">
    <source>
        <dbReference type="ARBA" id="ARBA00004679"/>
    </source>
</evidence>
<dbReference type="GO" id="GO:0006002">
    <property type="term" value="P:fructose 6-phosphate metabolic process"/>
    <property type="evidence" value="ECO:0007669"/>
    <property type="project" value="InterPro"/>
</dbReference>
<accession>A0A381SVA5</accession>
<evidence type="ECO:0000256" key="7">
    <source>
        <dbReference type="ARBA" id="ARBA00022723"/>
    </source>
</evidence>
<dbReference type="PIRSF" id="PIRSF000532">
    <property type="entry name" value="ATP_PFK_prok"/>
    <property type="match status" value="1"/>
</dbReference>
<evidence type="ECO:0000256" key="8">
    <source>
        <dbReference type="ARBA" id="ARBA00022777"/>
    </source>
</evidence>
<evidence type="ECO:0000259" key="11">
    <source>
        <dbReference type="Pfam" id="PF00365"/>
    </source>
</evidence>
<dbReference type="UniPathway" id="UPA00109">
    <property type="reaction ID" value="UER00182"/>
</dbReference>
<reference evidence="12" key="1">
    <citation type="submission" date="2018-05" db="EMBL/GenBank/DDBJ databases">
        <authorList>
            <person name="Lanie J.A."/>
            <person name="Ng W.-L."/>
            <person name="Kazmierczak K.M."/>
            <person name="Andrzejewski T.M."/>
            <person name="Davidsen T.M."/>
            <person name="Wayne K.J."/>
            <person name="Tettelin H."/>
            <person name="Glass J.I."/>
            <person name="Rusch D."/>
            <person name="Podicherti R."/>
            <person name="Tsui H.-C.T."/>
            <person name="Winkler M.E."/>
        </authorList>
    </citation>
    <scope>NUCLEOTIDE SEQUENCE</scope>
</reference>
<keyword evidence="9" id="KW-0460">Magnesium</keyword>
<feature type="domain" description="Phosphofructokinase" evidence="11">
    <location>
        <begin position="3"/>
        <end position="300"/>
    </location>
</feature>
<dbReference type="HAMAP" id="MF_01976">
    <property type="entry name" value="Phosphofructokinase_III"/>
    <property type="match status" value="1"/>
</dbReference>
<dbReference type="GO" id="GO:0005945">
    <property type="term" value="C:6-phosphofructokinase complex"/>
    <property type="evidence" value="ECO:0007669"/>
    <property type="project" value="TreeGrafter"/>
</dbReference>
<dbReference type="GO" id="GO:0070095">
    <property type="term" value="F:fructose-6-phosphate binding"/>
    <property type="evidence" value="ECO:0007669"/>
    <property type="project" value="TreeGrafter"/>
</dbReference>
<evidence type="ECO:0000313" key="12">
    <source>
        <dbReference type="EMBL" id="SVA07960.1"/>
    </source>
</evidence>
<dbReference type="NCBIfam" id="NF002872">
    <property type="entry name" value="PRK03202.1"/>
    <property type="match status" value="1"/>
</dbReference>
<evidence type="ECO:0000256" key="2">
    <source>
        <dbReference type="ARBA" id="ARBA00004496"/>
    </source>
</evidence>
<dbReference type="Pfam" id="PF00365">
    <property type="entry name" value="PFK"/>
    <property type="match status" value="1"/>
</dbReference>
<dbReference type="InterPro" id="IPR012829">
    <property type="entry name" value="Phosphofructokinase_III"/>
</dbReference>
<evidence type="ECO:0000256" key="10">
    <source>
        <dbReference type="ARBA" id="ARBA00023152"/>
    </source>
</evidence>
<dbReference type="FunFam" id="3.40.50.460:FF:000002">
    <property type="entry name" value="ATP-dependent 6-phosphofructokinase"/>
    <property type="match status" value="1"/>
</dbReference>
<dbReference type="NCBIfam" id="TIGR02483">
    <property type="entry name" value="PFK_mixed"/>
    <property type="match status" value="1"/>
</dbReference>
<comment type="cofactor">
    <cofactor evidence="1">
        <name>Mg(2+)</name>
        <dbReference type="ChEBI" id="CHEBI:18420"/>
    </cofactor>
</comment>
<gene>
    <name evidence="12" type="ORF">METZ01_LOCUS60814</name>
</gene>
<evidence type="ECO:0000256" key="9">
    <source>
        <dbReference type="ARBA" id="ARBA00022842"/>
    </source>
</evidence>
<dbReference type="GO" id="GO:0003872">
    <property type="term" value="F:6-phosphofructokinase activity"/>
    <property type="evidence" value="ECO:0007669"/>
    <property type="project" value="UniProtKB-EC"/>
</dbReference>
<dbReference type="PRINTS" id="PR00476">
    <property type="entry name" value="PHFRCTKINASE"/>
</dbReference>
<keyword evidence="7" id="KW-0479">Metal-binding</keyword>
<dbReference type="GO" id="GO:0048029">
    <property type="term" value="F:monosaccharide binding"/>
    <property type="evidence" value="ECO:0007669"/>
    <property type="project" value="TreeGrafter"/>
</dbReference>
<evidence type="ECO:0000256" key="6">
    <source>
        <dbReference type="ARBA" id="ARBA00022679"/>
    </source>
</evidence>
<keyword evidence="5" id="KW-0963">Cytoplasm</keyword>
<dbReference type="PANTHER" id="PTHR13697">
    <property type="entry name" value="PHOSPHOFRUCTOKINASE"/>
    <property type="match status" value="1"/>
</dbReference>
<dbReference type="InterPro" id="IPR022953">
    <property type="entry name" value="ATP_PFK"/>
</dbReference>
<proteinExistence type="inferred from homology"/>
<comment type="subcellular location">
    <subcellularLocation>
        <location evidence="2">Cytoplasm</location>
    </subcellularLocation>
</comment>
<dbReference type="GO" id="GO:0046872">
    <property type="term" value="F:metal ion binding"/>
    <property type="evidence" value="ECO:0007669"/>
    <property type="project" value="UniProtKB-KW"/>
</dbReference>
<name>A0A381SVA5_9ZZZZ</name>
<evidence type="ECO:0000256" key="5">
    <source>
        <dbReference type="ARBA" id="ARBA00022490"/>
    </source>
</evidence>
<dbReference type="InterPro" id="IPR012003">
    <property type="entry name" value="ATP_PFK_prok-type"/>
</dbReference>
<dbReference type="Gene3D" id="3.40.50.450">
    <property type="match status" value="1"/>
</dbReference>
<dbReference type="PANTHER" id="PTHR13697:SF52">
    <property type="entry name" value="ATP-DEPENDENT 6-PHOSPHOFRUCTOKINASE 3"/>
    <property type="match status" value="1"/>
</dbReference>
<evidence type="ECO:0000256" key="4">
    <source>
        <dbReference type="ARBA" id="ARBA00012055"/>
    </source>
</evidence>
<dbReference type="PROSITE" id="PS00433">
    <property type="entry name" value="PHOSPHOFRUCTOKINASE"/>
    <property type="match status" value="1"/>
</dbReference>
<dbReference type="GO" id="GO:0047334">
    <property type="term" value="F:diphosphate-fructose-6-phosphate 1-phosphotransferase activity"/>
    <property type="evidence" value="ECO:0007669"/>
    <property type="project" value="InterPro"/>
</dbReference>
<dbReference type="AlphaFoldDB" id="A0A381SVA5"/>
<dbReference type="GO" id="GO:0030388">
    <property type="term" value="P:fructose 1,6-bisphosphate metabolic process"/>
    <property type="evidence" value="ECO:0007669"/>
    <property type="project" value="TreeGrafter"/>
</dbReference>
<keyword evidence="6" id="KW-0808">Transferase</keyword>
<dbReference type="EC" id="2.7.1.11" evidence="4"/>
<keyword evidence="8" id="KW-0418">Kinase</keyword>
<evidence type="ECO:0000256" key="1">
    <source>
        <dbReference type="ARBA" id="ARBA00001946"/>
    </source>
</evidence>
<dbReference type="InterPro" id="IPR015912">
    <property type="entry name" value="Phosphofructokinase_CS"/>
</dbReference>
<organism evidence="12">
    <name type="scientific">marine metagenome</name>
    <dbReference type="NCBI Taxonomy" id="408172"/>
    <lineage>
        <taxon>unclassified sequences</taxon>
        <taxon>metagenomes</taxon>
        <taxon>ecological metagenomes</taxon>
    </lineage>
</organism>
<protein>
    <recommendedName>
        <fullName evidence="4">6-phosphofructokinase</fullName>
        <ecNumber evidence="4">2.7.1.11</ecNumber>
    </recommendedName>
</protein>
<dbReference type="InterPro" id="IPR000023">
    <property type="entry name" value="Phosphofructokinase_dom"/>
</dbReference>
<dbReference type="InterPro" id="IPR035966">
    <property type="entry name" value="PKF_sf"/>
</dbReference>
<sequence length="368" mass="39019">MAKVGVLTSGGDCPGLNAVIRAVVRRGERHWGDELVGFHDGWAGVIEGRWQRLDVEAMRGYLARGGTMLGTSRVHPWLTDDGVDRARSTLGELGLDALVVIGGEGSLATAHRAHTEGLVPVVGVPKTIDNDIPCTEQTFGFDTAVSIATEAIDRLHTTAESHDRVMVVEVMGRHVGHIATWAGMAGGATVTLVPEHPFDIETVADIVKKRHERGRYASIVVVAEGARPAPGTMDLAEPEVDRFGHKRLGGVGLAVATELERRTGYETRVTVLGHVQRGGSPTAFDRVLSSRYGVAAIDAVHEDGLGDMVALQAGLITRVPLADVMGHLRAVDDRLWDVANALFEARLDGRSTAGGDSGSTSSQADTAT</sequence>
<dbReference type="SUPFAM" id="SSF53784">
    <property type="entry name" value="Phosphofructokinase"/>
    <property type="match status" value="1"/>
</dbReference>
<comment type="pathway">
    <text evidence="3">Carbohydrate degradation; glycolysis; D-glyceraldehyde 3-phosphate and glycerone phosphate from D-glucose: step 3/4.</text>
</comment>
<dbReference type="Gene3D" id="3.40.50.460">
    <property type="entry name" value="Phosphofructokinase domain"/>
    <property type="match status" value="1"/>
</dbReference>
<dbReference type="EMBL" id="UINC01003627">
    <property type="protein sequence ID" value="SVA07960.1"/>
    <property type="molecule type" value="Genomic_DNA"/>
</dbReference>
<dbReference type="GO" id="GO:0042802">
    <property type="term" value="F:identical protein binding"/>
    <property type="evidence" value="ECO:0007669"/>
    <property type="project" value="TreeGrafter"/>
</dbReference>
<dbReference type="GO" id="GO:0005524">
    <property type="term" value="F:ATP binding"/>
    <property type="evidence" value="ECO:0007669"/>
    <property type="project" value="InterPro"/>
</dbReference>
<keyword evidence="10" id="KW-0324">Glycolysis</keyword>